<evidence type="ECO:0000313" key="3">
    <source>
        <dbReference type="Proteomes" id="UP000326799"/>
    </source>
</evidence>
<proteinExistence type="predicted"/>
<dbReference type="Proteomes" id="UP000326799">
    <property type="component" value="Unassembled WGS sequence"/>
</dbReference>
<sequence length="235" mass="26162">MKDNLSSDTWENKKHLIIELYKGEGWPVKQVIKRLRTSNFNPSDGQLRSRLKKWGITKSSRSRRVKNSINTKGVDSCNTAQFKHTTLDGGKSILSNTENGRSKPTDIYNATNCNYGPNKTEPYVRQYTESKLQSSCRICTAMPPTVHLRQPEYVVSPGYYSNTSSSENYMATPEPAVEGVEVVNWPWPLPQSVPLDPRLTTQGTLSYQGLGPATGCIAEQACLPSGFYCLSGMSQ</sequence>
<reference evidence="2 3" key="1">
    <citation type="submission" date="2019-04" db="EMBL/GenBank/DDBJ databases">
        <title>Fungal friends and foes A comparative genomics study of 23 Aspergillus species from section Flavi.</title>
        <authorList>
            <consortium name="DOE Joint Genome Institute"/>
            <person name="Kjaerbolling I."/>
            <person name="Vesth T.C."/>
            <person name="Frisvad J.C."/>
            <person name="Nybo J.L."/>
            <person name="Theobald S."/>
            <person name="Kildgaard S."/>
            <person name="Petersen T.I."/>
            <person name="Kuo A."/>
            <person name="Sato A."/>
            <person name="Lyhne E.K."/>
            <person name="Kogle M.E."/>
            <person name="Wiebenga A."/>
            <person name="Kun R.S."/>
            <person name="Lubbers R.J."/>
            <person name="Makela M.R."/>
            <person name="Barry K."/>
            <person name="Chovatia M."/>
            <person name="Clum A."/>
            <person name="Daum C."/>
            <person name="Haridas S."/>
            <person name="He G."/>
            <person name="LaButti K."/>
            <person name="Lipzen A."/>
            <person name="Mondo S."/>
            <person name="Pangilinan J."/>
            <person name="Riley R."/>
            <person name="Salamov A."/>
            <person name="Simmons B.A."/>
            <person name="Magnuson J.K."/>
            <person name="Henrissat B."/>
            <person name="Mortensen U.H."/>
            <person name="Larsen T.O."/>
            <person name="De vries R.P."/>
            <person name="Grigoriev I.V."/>
            <person name="Machida M."/>
            <person name="Baker S.E."/>
            <person name="Andersen M.R."/>
        </authorList>
    </citation>
    <scope>NUCLEOTIDE SEQUENCE [LARGE SCALE GENOMIC DNA]</scope>
    <source>
        <strain evidence="2 3">CBS 126849</strain>
    </source>
</reference>
<keyword evidence="3" id="KW-1185">Reference proteome</keyword>
<protein>
    <recommendedName>
        <fullName evidence="1">Clr5 domain-containing protein</fullName>
    </recommendedName>
</protein>
<accession>A0A5N6E7N6</accession>
<feature type="domain" description="Clr5" evidence="1">
    <location>
        <begin position="7"/>
        <end position="58"/>
    </location>
</feature>
<dbReference type="EMBL" id="ML733593">
    <property type="protein sequence ID" value="KAB8213581.1"/>
    <property type="molecule type" value="Genomic_DNA"/>
</dbReference>
<evidence type="ECO:0000313" key="2">
    <source>
        <dbReference type="EMBL" id="KAB8213581.1"/>
    </source>
</evidence>
<organism evidence="2 3">
    <name type="scientific">Aspergillus novoparasiticus</name>
    <dbReference type="NCBI Taxonomy" id="986946"/>
    <lineage>
        <taxon>Eukaryota</taxon>
        <taxon>Fungi</taxon>
        <taxon>Dikarya</taxon>
        <taxon>Ascomycota</taxon>
        <taxon>Pezizomycotina</taxon>
        <taxon>Eurotiomycetes</taxon>
        <taxon>Eurotiomycetidae</taxon>
        <taxon>Eurotiales</taxon>
        <taxon>Aspergillaceae</taxon>
        <taxon>Aspergillus</taxon>
        <taxon>Aspergillus subgen. Circumdati</taxon>
    </lineage>
</organism>
<dbReference type="InterPro" id="IPR025676">
    <property type="entry name" value="Clr5_dom"/>
</dbReference>
<dbReference type="AlphaFoldDB" id="A0A5N6E7N6"/>
<name>A0A5N6E7N6_9EURO</name>
<dbReference type="Pfam" id="PF14420">
    <property type="entry name" value="Clr5"/>
    <property type="match status" value="1"/>
</dbReference>
<gene>
    <name evidence="2" type="ORF">BDV33DRAFT_184491</name>
</gene>
<evidence type="ECO:0000259" key="1">
    <source>
        <dbReference type="Pfam" id="PF14420"/>
    </source>
</evidence>